<dbReference type="AlphaFoldDB" id="A0A409VV89"/>
<evidence type="ECO:0000313" key="5">
    <source>
        <dbReference type="EMBL" id="PPQ70168.1"/>
    </source>
</evidence>
<dbReference type="EMBL" id="NHTK01005963">
    <property type="protein sequence ID" value="PPQ70168.1"/>
    <property type="molecule type" value="Genomic_DNA"/>
</dbReference>
<dbReference type="InterPro" id="IPR027417">
    <property type="entry name" value="P-loop_NTPase"/>
</dbReference>
<reference evidence="5 6" key="1">
    <citation type="journal article" date="2018" name="Evol. Lett.">
        <title>Horizontal gene cluster transfer increased hallucinogenic mushroom diversity.</title>
        <authorList>
            <person name="Reynolds H.T."/>
            <person name="Vijayakumar V."/>
            <person name="Gluck-Thaler E."/>
            <person name="Korotkin H.B."/>
            <person name="Matheny P.B."/>
            <person name="Slot J.C."/>
        </authorList>
    </citation>
    <scope>NUCLEOTIDE SEQUENCE [LARGE SCALE GENOMIC DNA]</scope>
    <source>
        <strain evidence="5 6">2629</strain>
    </source>
</reference>
<dbReference type="GO" id="GO:0005525">
    <property type="term" value="F:GTP binding"/>
    <property type="evidence" value="ECO:0007669"/>
    <property type="project" value="InterPro"/>
</dbReference>
<feature type="domain" description="AIG1-type G" evidence="4">
    <location>
        <begin position="57"/>
        <end position="237"/>
    </location>
</feature>
<dbReference type="InParanoid" id="A0A409VV89"/>
<feature type="region of interest" description="Disordered" evidence="3">
    <location>
        <begin position="353"/>
        <end position="388"/>
    </location>
</feature>
<organism evidence="5 6">
    <name type="scientific">Panaeolus cyanescens</name>
    <dbReference type="NCBI Taxonomy" id="181874"/>
    <lineage>
        <taxon>Eukaryota</taxon>
        <taxon>Fungi</taxon>
        <taxon>Dikarya</taxon>
        <taxon>Basidiomycota</taxon>
        <taxon>Agaricomycotina</taxon>
        <taxon>Agaricomycetes</taxon>
        <taxon>Agaricomycetidae</taxon>
        <taxon>Agaricales</taxon>
        <taxon>Agaricineae</taxon>
        <taxon>Galeropsidaceae</taxon>
        <taxon>Panaeolus</taxon>
    </lineage>
</organism>
<gene>
    <name evidence="5" type="ORF">CVT24_003895</name>
</gene>
<accession>A0A409VV89</accession>
<evidence type="ECO:0000256" key="1">
    <source>
        <dbReference type="ARBA" id="ARBA00022741"/>
    </source>
</evidence>
<dbReference type="Proteomes" id="UP000284842">
    <property type="component" value="Unassembled WGS sequence"/>
</dbReference>
<keyword evidence="1" id="KW-0547">Nucleotide-binding</keyword>
<dbReference type="Pfam" id="PF04548">
    <property type="entry name" value="AIG1"/>
    <property type="match status" value="1"/>
</dbReference>
<evidence type="ECO:0000256" key="3">
    <source>
        <dbReference type="SAM" id="MobiDB-lite"/>
    </source>
</evidence>
<dbReference type="OrthoDB" id="8954335at2759"/>
<proteinExistence type="predicted"/>
<keyword evidence="6" id="KW-1185">Reference proteome</keyword>
<protein>
    <recommendedName>
        <fullName evidence="4">AIG1-type G domain-containing protein</fullName>
    </recommendedName>
</protein>
<dbReference type="SUPFAM" id="SSF52540">
    <property type="entry name" value="P-loop containing nucleoside triphosphate hydrolases"/>
    <property type="match status" value="1"/>
</dbReference>
<name>A0A409VV89_9AGAR</name>
<keyword evidence="2" id="KW-0175">Coiled coil</keyword>
<comment type="caution">
    <text evidence="5">The sequence shown here is derived from an EMBL/GenBank/DDBJ whole genome shotgun (WGS) entry which is preliminary data.</text>
</comment>
<sequence length="484" mass="53496">MNHGLDGLDLKDVELRGSVSVRPVKKTEEIPGVSKVILWATSWSSVNVVTDTVYTRIMGPTGAGKSTFIEALAGTGSSIIGISSGQLDGYTQQVTAYKVENVTKRYTDRDWPIYLLDTPGFADPNISEFEIVSGVRRWMGNNGVTFVDLILYMNPITVTRLPGTQREVIKTFKDLTGEQTANKVTIVTTMWDMAHNERAKERAKSNFKQLQDVWKVCGHVCIEVRFGLTSSCTQQQDFQLARITKFHNTQASSIQILDKALLGSHSTSRFRGIDLDQGNTLTSYDTAYGKSLYRTLKVRIELLQIKKNELQTELDDPSTKNNDALASLLKSQLRKVDNLLQKFQKQLDAFGAPPNVSSAQALPPRESSVHTAEVGETKTPTPPLTDIPDIDSDMDSMDLQLRIAQEASWALMDTTNACFDDDQRSIPSIFSAHNSPSASKICLSQSKAGCEGTPNAALETGAKKRAPVDVWRWMKRGIRKVVGS</sequence>
<dbReference type="CDD" id="cd00882">
    <property type="entry name" value="Ras_like_GTPase"/>
    <property type="match status" value="1"/>
</dbReference>
<evidence type="ECO:0000259" key="4">
    <source>
        <dbReference type="Pfam" id="PF04548"/>
    </source>
</evidence>
<feature type="coiled-coil region" evidence="2">
    <location>
        <begin position="293"/>
        <end position="346"/>
    </location>
</feature>
<evidence type="ECO:0000256" key="2">
    <source>
        <dbReference type="SAM" id="Coils"/>
    </source>
</evidence>
<evidence type="ECO:0000313" key="6">
    <source>
        <dbReference type="Proteomes" id="UP000284842"/>
    </source>
</evidence>
<dbReference type="Gene3D" id="3.40.50.300">
    <property type="entry name" value="P-loop containing nucleotide triphosphate hydrolases"/>
    <property type="match status" value="1"/>
</dbReference>
<dbReference type="InterPro" id="IPR006703">
    <property type="entry name" value="G_AIG1"/>
</dbReference>